<evidence type="ECO:0000256" key="4">
    <source>
        <dbReference type="RuleBase" id="RU004508"/>
    </source>
</evidence>
<reference evidence="6" key="1">
    <citation type="submission" date="2016-07" db="EMBL/GenBank/DDBJ databases">
        <title>Sequence Frankia sp. strain CcI1.17.</title>
        <authorList>
            <person name="Ghodhbane-Gtari F."/>
            <person name="Swanson E."/>
            <person name="Gueddou A."/>
            <person name="Morris K."/>
            <person name="Hezbri K."/>
            <person name="Ktari A."/>
            <person name="Nouioui I."/>
            <person name="Abebe-Akele F."/>
            <person name="Simpson S."/>
            <person name="Thomas K."/>
            <person name="Gtari M."/>
            <person name="Tisa L.S."/>
            <person name="Hurst S."/>
        </authorList>
    </citation>
    <scope>NUCLEOTIDE SEQUENCE [LARGE SCALE GENOMIC DNA]</scope>
    <source>
        <strain evidence="6">Cc1.17</strain>
    </source>
</reference>
<feature type="active site" description="Proton acceptor" evidence="2">
    <location>
        <position position="186"/>
    </location>
</feature>
<dbReference type="AlphaFoldDB" id="A0A1S1Q3G9"/>
<gene>
    <name evidence="5" type="ORF">CC117_29060</name>
</gene>
<proteinExistence type="inferred from homology"/>
<dbReference type="SUPFAM" id="SSF53383">
    <property type="entry name" value="PLP-dependent transferases"/>
    <property type="match status" value="1"/>
</dbReference>
<dbReference type="Proteomes" id="UP000179627">
    <property type="component" value="Unassembled WGS sequence"/>
</dbReference>
<feature type="modified residue" description="N6-(pyridoxal phosphate)lysine" evidence="3">
    <location>
        <position position="186"/>
    </location>
</feature>
<organism evidence="5 6">
    <name type="scientific">Parafrankia colletiae</name>
    <dbReference type="NCBI Taxonomy" id="573497"/>
    <lineage>
        <taxon>Bacteria</taxon>
        <taxon>Bacillati</taxon>
        <taxon>Actinomycetota</taxon>
        <taxon>Actinomycetes</taxon>
        <taxon>Frankiales</taxon>
        <taxon>Frankiaceae</taxon>
        <taxon>Parafrankia</taxon>
    </lineage>
</organism>
<dbReference type="InterPro" id="IPR015421">
    <property type="entry name" value="PyrdxlP-dep_Trfase_major"/>
</dbReference>
<comment type="caution">
    <text evidence="5">The sequence shown here is derived from an EMBL/GenBank/DDBJ whole genome shotgun (WGS) entry which is preliminary data.</text>
</comment>
<dbReference type="CDD" id="cd00616">
    <property type="entry name" value="AHBA_syn"/>
    <property type="match status" value="1"/>
</dbReference>
<comment type="cofactor">
    <cofactor evidence="1">
        <name>pyridoxal 5'-phosphate</name>
        <dbReference type="ChEBI" id="CHEBI:597326"/>
    </cofactor>
</comment>
<evidence type="ECO:0000256" key="3">
    <source>
        <dbReference type="PIRSR" id="PIRSR000390-2"/>
    </source>
</evidence>
<keyword evidence="3 4" id="KW-0663">Pyridoxal phosphate</keyword>
<comment type="similarity">
    <text evidence="4">Belongs to the DegT/DnrJ/EryC1 family.</text>
</comment>
<protein>
    <recommendedName>
        <fullName evidence="7">PLP-dependent enzyme possibly involved in cell wall biogenesis</fullName>
    </recommendedName>
</protein>
<accession>A0A1S1Q3G9</accession>
<dbReference type="PANTHER" id="PTHR30244">
    <property type="entry name" value="TRANSAMINASE"/>
    <property type="match status" value="1"/>
</dbReference>
<dbReference type="GO" id="GO:0000271">
    <property type="term" value="P:polysaccharide biosynthetic process"/>
    <property type="evidence" value="ECO:0007669"/>
    <property type="project" value="TreeGrafter"/>
</dbReference>
<dbReference type="OrthoDB" id="9804264at2"/>
<evidence type="ECO:0000313" key="5">
    <source>
        <dbReference type="EMBL" id="OHV29448.1"/>
    </source>
</evidence>
<dbReference type="InterPro" id="IPR015424">
    <property type="entry name" value="PyrdxlP-dep_Trfase"/>
</dbReference>
<dbReference type="Gene3D" id="3.90.1150.10">
    <property type="entry name" value="Aspartate Aminotransferase, domain 1"/>
    <property type="match status" value="1"/>
</dbReference>
<dbReference type="PANTHER" id="PTHR30244:SF34">
    <property type="entry name" value="DTDP-4-AMINO-4,6-DIDEOXYGALACTOSE TRANSAMINASE"/>
    <property type="match status" value="1"/>
</dbReference>
<dbReference type="PIRSF" id="PIRSF000390">
    <property type="entry name" value="PLP_StrS"/>
    <property type="match status" value="1"/>
</dbReference>
<dbReference type="RefSeq" id="WP_071090478.1">
    <property type="nucleotide sequence ID" value="NZ_MBLM01000162.1"/>
</dbReference>
<dbReference type="Gene3D" id="3.40.640.10">
    <property type="entry name" value="Type I PLP-dependent aspartate aminotransferase-like (Major domain)"/>
    <property type="match status" value="1"/>
</dbReference>
<evidence type="ECO:0008006" key="7">
    <source>
        <dbReference type="Google" id="ProtNLM"/>
    </source>
</evidence>
<dbReference type="GO" id="GO:0008483">
    <property type="term" value="F:transaminase activity"/>
    <property type="evidence" value="ECO:0007669"/>
    <property type="project" value="TreeGrafter"/>
</dbReference>
<sequence length="371" mass="38860">MTPKTVDTAHPLLDETDTAEVLAALSSGDLSGTAPVVAVYERALADRFGVHRAVACSSGTAAVHLSLLAADVGAGDEVIVPATAPVMTAMPVLAVGARPIFADVTDSASFALSLSDVRGRLTSRTRAIVSVAMWGYPADGEALAALCTRRGLTLIEDAAQAHGTRTGSRLVGTRGHLGAFSTHLRKLITTGEGGFLLTDDETTADRLVALRNAGKAATGGQFGRSFGLNFKLPAMSAALGLRQLARLDQRVTARRTIRDRLAAALESMDGVKPFPVRDGTPNGYATLLLADDAHLAVVLAEELAQAGFVSDPRRYGYRPLYDYDAFADVPADACPNAAQLCSRLVSLPCHEGVTPADEQRMIDIARQVVGA</sequence>
<dbReference type="Pfam" id="PF01041">
    <property type="entry name" value="DegT_DnrJ_EryC1"/>
    <property type="match status" value="1"/>
</dbReference>
<dbReference type="GO" id="GO:0030170">
    <property type="term" value="F:pyridoxal phosphate binding"/>
    <property type="evidence" value="ECO:0007669"/>
    <property type="project" value="TreeGrafter"/>
</dbReference>
<evidence type="ECO:0000256" key="1">
    <source>
        <dbReference type="ARBA" id="ARBA00001933"/>
    </source>
</evidence>
<keyword evidence="6" id="KW-1185">Reference proteome</keyword>
<dbReference type="EMBL" id="MBLM01000162">
    <property type="protein sequence ID" value="OHV29448.1"/>
    <property type="molecule type" value="Genomic_DNA"/>
</dbReference>
<name>A0A1S1Q3G9_9ACTN</name>
<evidence type="ECO:0000313" key="6">
    <source>
        <dbReference type="Proteomes" id="UP000179627"/>
    </source>
</evidence>
<evidence type="ECO:0000256" key="2">
    <source>
        <dbReference type="PIRSR" id="PIRSR000390-1"/>
    </source>
</evidence>
<dbReference type="InterPro" id="IPR000653">
    <property type="entry name" value="DegT/StrS_aminotransferase"/>
</dbReference>
<dbReference type="InterPro" id="IPR015422">
    <property type="entry name" value="PyrdxlP-dep_Trfase_small"/>
</dbReference>